<comment type="caution">
    <text evidence="1">The sequence shown here is derived from an EMBL/GenBank/DDBJ whole genome shotgun (WGS) entry which is preliminary data.</text>
</comment>
<dbReference type="EMBL" id="CAXHTB010000003">
    <property type="protein sequence ID" value="CAL0303185.1"/>
    <property type="molecule type" value="Genomic_DNA"/>
</dbReference>
<reference evidence="1 2" key="1">
    <citation type="submission" date="2024-03" db="EMBL/GenBank/DDBJ databases">
        <authorList>
            <person name="Martinez-Hernandez J."/>
        </authorList>
    </citation>
    <scope>NUCLEOTIDE SEQUENCE [LARGE SCALE GENOMIC DNA]</scope>
</reference>
<gene>
    <name evidence="1" type="ORF">LLUT_LOCUS4245</name>
</gene>
<sequence>MENLKEDLYNVWIDLFKVFVSIPKFQRGEGEANWNNRIVDDARTGDGSSANPRLGRKDGQALGKMEFSSDGNWKNTLLRGLKVGYPTAPVKDKVSEWLSRERCFLVEVVLLGGKKVLLKENVEDDVLDLLKDGKELRDSMFQSVLKWSPQILPKDRMVWIKVVDLTSKKKRLDVGFFLVATFVFSRIESKVDVKVDGTVLETLLLEDSVYWLLEVSNQRWLLSVRGKETNGEDLDGFEVRLWLGEGSCWGEHVVGGEEDDEVSVMFLHKEVGGLCSSGVVSRSSLENHYAPVSRVRLSIDTNPDLHLALDVNKKKNNIERVWGMGKSLEGVKEVGDCECGKEDLGSLGGHLVSANLDNEIVRGMSLVEGGVEVVVEKEGAFRDHGGILENNLINYRS</sequence>
<keyword evidence="2" id="KW-1185">Reference proteome</keyword>
<evidence type="ECO:0000313" key="2">
    <source>
        <dbReference type="Proteomes" id="UP001497480"/>
    </source>
</evidence>
<protein>
    <recommendedName>
        <fullName evidence="3">DUF4283 domain-containing protein</fullName>
    </recommendedName>
</protein>
<dbReference type="Proteomes" id="UP001497480">
    <property type="component" value="Unassembled WGS sequence"/>
</dbReference>
<proteinExistence type="predicted"/>
<evidence type="ECO:0008006" key="3">
    <source>
        <dbReference type="Google" id="ProtNLM"/>
    </source>
</evidence>
<evidence type="ECO:0000313" key="1">
    <source>
        <dbReference type="EMBL" id="CAL0303185.1"/>
    </source>
</evidence>
<accession>A0AAV1W1Q1</accession>
<dbReference type="AlphaFoldDB" id="A0AAV1W1Q1"/>
<organism evidence="1 2">
    <name type="scientific">Lupinus luteus</name>
    <name type="common">European yellow lupine</name>
    <dbReference type="NCBI Taxonomy" id="3873"/>
    <lineage>
        <taxon>Eukaryota</taxon>
        <taxon>Viridiplantae</taxon>
        <taxon>Streptophyta</taxon>
        <taxon>Embryophyta</taxon>
        <taxon>Tracheophyta</taxon>
        <taxon>Spermatophyta</taxon>
        <taxon>Magnoliopsida</taxon>
        <taxon>eudicotyledons</taxon>
        <taxon>Gunneridae</taxon>
        <taxon>Pentapetalae</taxon>
        <taxon>rosids</taxon>
        <taxon>fabids</taxon>
        <taxon>Fabales</taxon>
        <taxon>Fabaceae</taxon>
        <taxon>Papilionoideae</taxon>
        <taxon>50 kb inversion clade</taxon>
        <taxon>genistoids sensu lato</taxon>
        <taxon>core genistoids</taxon>
        <taxon>Genisteae</taxon>
        <taxon>Lupinus</taxon>
    </lineage>
</organism>
<name>A0AAV1W1Q1_LUPLU</name>